<dbReference type="PANTHER" id="PTHR31650:SF1">
    <property type="entry name" value="WAX ESTER SYNTHASE_DIACYLGLYCEROL ACYLTRANSFERASE 4-RELATED"/>
    <property type="match status" value="1"/>
</dbReference>
<evidence type="ECO:0000256" key="10">
    <source>
        <dbReference type="ARBA" id="ARBA00048109"/>
    </source>
</evidence>
<evidence type="ECO:0000256" key="7">
    <source>
        <dbReference type="ARBA" id="ARBA00022798"/>
    </source>
</evidence>
<organism evidence="14 15">
    <name type="scientific">Rhodococcus artemisiae</name>
    <dbReference type="NCBI Taxonomy" id="714159"/>
    <lineage>
        <taxon>Bacteria</taxon>
        <taxon>Bacillati</taxon>
        <taxon>Actinomycetota</taxon>
        <taxon>Actinomycetes</taxon>
        <taxon>Mycobacteriales</taxon>
        <taxon>Nocardiaceae</taxon>
        <taxon>Rhodococcus</taxon>
    </lineage>
</organism>
<keyword evidence="5 11" id="KW-0444">Lipid biosynthesis</keyword>
<dbReference type="EC" id="2.3.1.20" evidence="4 11"/>
<name>A0ABU7LFA4_9NOCA</name>
<evidence type="ECO:0000256" key="8">
    <source>
        <dbReference type="ARBA" id="ARBA00023098"/>
    </source>
</evidence>
<comment type="similarity">
    <text evidence="3 11">Belongs to the long-chain O-acyltransferase family.</text>
</comment>
<feature type="domain" description="O-acyltransferase WSD1 C-terminal" evidence="13">
    <location>
        <begin position="310"/>
        <end position="455"/>
    </location>
</feature>
<keyword evidence="7 11" id="KW-0319">Glycerol metabolism</keyword>
<dbReference type="Proteomes" id="UP001336020">
    <property type="component" value="Unassembled WGS sequence"/>
</dbReference>
<keyword evidence="8 11" id="KW-0443">Lipid metabolism</keyword>
<dbReference type="Gene3D" id="3.30.559.10">
    <property type="entry name" value="Chloramphenicol acetyltransferase-like domain"/>
    <property type="match status" value="1"/>
</dbReference>
<keyword evidence="6 11" id="KW-0808">Transferase</keyword>
<comment type="catalytic activity">
    <reaction evidence="10 11">
        <text>an acyl-CoA + a 1,2-diacyl-sn-glycerol = a triacyl-sn-glycerol + CoA</text>
        <dbReference type="Rhea" id="RHEA:10868"/>
        <dbReference type="ChEBI" id="CHEBI:17815"/>
        <dbReference type="ChEBI" id="CHEBI:57287"/>
        <dbReference type="ChEBI" id="CHEBI:58342"/>
        <dbReference type="ChEBI" id="CHEBI:64615"/>
        <dbReference type="EC" id="2.3.1.20"/>
    </reaction>
</comment>
<reference evidence="14 15" key="1">
    <citation type="submission" date="2023-07" db="EMBL/GenBank/DDBJ databases">
        <authorList>
            <person name="Girao M."/>
            <person name="Carvalho M.F."/>
        </authorList>
    </citation>
    <scope>NUCLEOTIDE SEQUENCE [LARGE SCALE GENOMIC DNA]</scope>
    <source>
        <strain evidence="14 15">YIM65754</strain>
    </source>
</reference>
<evidence type="ECO:0000256" key="11">
    <source>
        <dbReference type="RuleBase" id="RU361241"/>
    </source>
</evidence>
<dbReference type="InterPro" id="IPR023213">
    <property type="entry name" value="CAT-like_dom_sf"/>
</dbReference>
<dbReference type="EMBL" id="JAUTXY010000010">
    <property type="protein sequence ID" value="MEE2059932.1"/>
    <property type="molecule type" value="Genomic_DNA"/>
</dbReference>
<accession>A0ABU7LFA4</accession>
<gene>
    <name evidence="14" type="ORF">Q7514_20630</name>
</gene>
<evidence type="ECO:0000256" key="2">
    <source>
        <dbReference type="ARBA" id="ARBA00005189"/>
    </source>
</evidence>
<dbReference type="GO" id="GO:0016746">
    <property type="term" value="F:acyltransferase activity"/>
    <property type="evidence" value="ECO:0007669"/>
    <property type="project" value="UniProtKB-KW"/>
</dbReference>
<evidence type="ECO:0000256" key="1">
    <source>
        <dbReference type="ARBA" id="ARBA00004771"/>
    </source>
</evidence>
<dbReference type="Pfam" id="PF06974">
    <property type="entry name" value="WS_DGAT_C"/>
    <property type="match status" value="1"/>
</dbReference>
<comment type="pathway">
    <text evidence="2">Lipid metabolism.</text>
</comment>
<dbReference type="InterPro" id="IPR014292">
    <property type="entry name" value="Acyl_transf_WS/DGAT"/>
</dbReference>
<evidence type="ECO:0000256" key="6">
    <source>
        <dbReference type="ARBA" id="ARBA00022679"/>
    </source>
</evidence>
<dbReference type="PANTHER" id="PTHR31650">
    <property type="entry name" value="O-ACYLTRANSFERASE (WSD1-LIKE) FAMILY PROTEIN"/>
    <property type="match status" value="1"/>
</dbReference>
<evidence type="ECO:0000313" key="15">
    <source>
        <dbReference type="Proteomes" id="UP001336020"/>
    </source>
</evidence>
<dbReference type="InterPro" id="IPR009721">
    <property type="entry name" value="O-acyltransferase_WSD1_C"/>
</dbReference>
<evidence type="ECO:0000256" key="3">
    <source>
        <dbReference type="ARBA" id="ARBA00009587"/>
    </source>
</evidence>
<evidence type="ECO:0000256" key="9">
    <source>
        <dbReference type="ARBA" id="ARBA00023315"/>
    </source>
</evidence>
<dbReference type="InterPro" id="IPR004255">
    <property type="entry name" value="O-acyltransferase_WSD1_N"/>
</dbReference>
<protein>
    <recommendedName>
        <fullName evidence="4 11">Diacylglycerol O-acyltransferase</fullName>
        <ecNumber evidence="4 11">2.3.1.20</ecNumber>
    </recommendedName>
</protein>
<evidence type="ECO:0000313" key="14">
    <source>
        <dbReference type="EMBL" id="MEE2059932.1"/>
    </source>
</evidence>
<comment type="pathway">
    <text evidence="1 11">Glycerolipid metabolism; triacylglycerol biosynthesis.</text>
</comment>
<feature type="domain" description="O-acyltransferase WSD1-like N-terminal" evidence="12">
    <location>
        <begin position="5"/>
        <end position="272"/>
    </location>
</feature>
<dbReference type="InterPro" id="IPR045034">
    <property type="entry name" value="O-acyltransferase_WSD1-like"/>
</dbReference>
<sequence>MRLPMSPTDSMFLLGETREHPMHVGGLVMFEPPEGRTASDLREMFVDAIARSDGEDAAPLWRKRAVRSPATFGQWAWEDDPSFDLEYHVRFTALPRPGSTTELRELVSRLHAPLLDRARALWEMYLIEGLDDGRYGLYMKMHHALADGVGAMRLLRRALSSDPDETGMPAPWAVPDTSDPQRSVVGAAIEMPSTAMRAARGVISEALGLVPTIIGTVDRAMHDRGGSLSLAAPQTILNVPIAGSRRFAARAWRLERLRMVAKASDSTLNDVVLAMCSGALRAFLAERDSLPDESLVAMVPVALRNGKDSGNDLGVLMCSLGTDRPETAQRLAGVRTSMSEGKKSMSGMSTVSRLAASAVGVAPLALGVLTGNRVLSRPGFNVIISNVPGPDTPLYWNGARVDAVYPLSVPLDGQALNITCTSTDGRIAFGLTACRRTVPDLGTLLDHLDAELVALEHAVGISPGVDVAEAGF</sequence>
<evidence type="ECO:0000256" key="5">
    <source>
        <dbReference type="ARBA" id="ARBA00022516"/>
    </source>
</evidence>
<keyword evidence="9 11" id="KW-0012">Acyltransferase</keyword>
<comment type="caution">
    <text evidence="14">The sequence shown here is derived from an EMBL/GenBank/DDBJ whole genome shotgun (WGS) entry which is preliminary data.</text>
</comment>
<keyword evidence="15" id="KW-1185">Reference proteome</keyword>
<evidence type="ECO:0000259" key="12">
    <source>
        <dbReference type="Pfam" id="PF03007"/>
    </source>
</evidence>
<dbReference type="SUPFAM" id="SSF52777">
    <property type="entry name" value="CoA-dependent acyltransferases"/>
    <property type="match status" value="1"/>
</dbReference>
<dbReference type="Pfam" id="PF03007">
    <property type="entry name" value="WS_DGAT_cat"/>
    <property type="match status" value="1"/>
</dbReference>
<evidence type="ECO:0000256" key="4">
    <source>
        <dbReference type="ARBA" id="ARBA00013244"/>
    </source>
</evidence>
<proteinExistence type="inferred from homology"/>
<dbReference type="RefSeq" id="WP_330135130.1">
    <property type="nucleotide sequence ID" value="NZ_JAUTXY010000010.1"/>
</dbReference>
<dbReference type="NCBIfam" id="TIGR02946">
    <property type="entry name" value="acyl_WS_DGAT"/>
    <property type="match status" value="1"/>
</dbReference>
<evidence type="ECO:0000259" key="13">
    <source>
        <dbReference type="Pfam" id="PF06974"/>
    </source>
</evidence>